<feature type="compositionally biased region" description="Polar residues" evidence="11">
    <location>
        <begin position="26"/>
        <end position="58"/>
    </location>
</feature>
<reference evidence="15 16" key="1">
    <citation type="submission" date="2024-04" db="EMBL/GenBank/DDBJ databases">
        <authorList>
            <consortium name="Genoscope - CEA"/>
            <person name="William W."/>
        </authorList>
    </citation>
    <scope>NUCLEOTIDE SEQUENCE [LARGE SCALE GENOMIC DNA]</scope>
</reference>
<keyword evidence="12" id="KW-0812">Transmembrane</keyword>
<protein>
    <recommendedName>
        <fullName evidence="14">SEA domain-containing protein</fullName>
    </recommendedName>
</protein>
<keyword evidence="16" id="KW-1185">Reference proteome</keyword>
<keyword evidence="10" id="KW-0966">Cell projection</keyword>
<keyword evidence="12" id="KW-0472">Membrane</keyword>
<proteinExistence type="predicted"/>
<evidence type="ECO:0000259" key="14">
    <source>
        <dbReference type="PROSITE" id="PS50024"/>
    </source>
</evidence>
<dbReference type="GO" id="GO:0008201">
    <property type="term" value="F:heparin binding"/>
    <property type="evidence" value="ECO:0007669"/>
    <property type="project" value="UniProtKB-KW"/>
</dbReference>
<dbReference type="GO" id="GO:0001917">
    <property type="term" value="C:photoreceptor inner segment"/>
    <property type="evidence" value="ECO:0007669"/>
    <property type="project" value="UniProtKB-SubCell"/>
</dbReference>
<evidence type="ECO:0000313" key="16">
    <source>
        <dbReference type="Proteomes" id="UP001497497"/>
    </source>
</evidence>
<dbReference type="GO" id="GO:0033165">
    <property type="term" value="C:interphotoreceptor matrix"/>
    <property type="evidence" value="ECO:0007669"/>
    <property type="project" value="UniProtKB-SubCell"/>
</dbReference>
<feature type="region of interest" description="Disordered" evidence="11">
    <location>
        <begin position="355"/>
        <end position="386"/>
    </location>
</feature>
<dbReference type="GO" id="GO:0001750">
    <property type="term" value="C:photoreceptor outer segment"/>
    <property type="evidence" value="ECO:0007669"/>
    <property type="project" value="UniProtKB-SubCell"/>
</dbReference>
<evidence type="ECO:0000256" key="1">
    <source>
        <dbReference type="ARBA" id="ARBA00004437"/>
    </source>
</evidence>
<evidence type="ECO:0000256" key="4">
    <source>
        <dbReference type="ARBA" id="ARBA00022525"/>
    </source>
</evidence>
<dbReference type="PROSITE" id="PS50024">
    <property type="entry name" value="SEA"/>
    <property type="match status" value="1"/>
</dbReference>
<feature type="region of interest" description="Disordered" evidence="11">
    <location>
        <begin position="26"/>
        <end position="105"/>
    </location>
</feature>
<evidence type="ECO:0000256" key="8">
    <source>
        <dbReference type="ARBA" id="ARBA00022737"/>
    </source>
</evidence>
<keyword evidence="9" id="KW-0325">Glycoprotein</keyword>
<keyword evidence="8" id="KW-0677">Repeat</keyword>
<dbReference type="InterPro" id="IPR000082">
    <property type="entry name" value="SEA_dom"/>
</dbReference>
<feature type="signal peptide" evidence="13">
    <location>
        <begin position="1"/>
        <end position="22"/>
    </location>
</feature>
<keyword evidence="4" id="KW-0964">Secreted</keyword>
<dbReference type="GO" id="GO:0007601">
    <property type="term" value="P:visual perception"/>
    <property type="evidence" value="ECO:0007669"/>
    <property type="project" value="InterPro"/>
</dbReference>
<dbReference type="Proteomes" id="UP001497497">
    <property type="component" value="Unassembled WGS sequence"/>
</dbReference>
<evidence type="ECO:0000256" key="9">
    <source>
        <dbReference type="ARBA" id="ARBA00023180"/>
    </source>
</evidence>
<evidence type="ECO:0000256" key="13">
    <source>
        <dbReference type="SAM" id="SignalP"/>
    </source>
</evidence>
<feature type="chain" id="PRO_5043651606" description="SEA domain-containing protein" evidence="13">
    <location>
        <begin position="23"/>
        <end position="632"/>
    </location>
</feature>
<gene>
    <name evidence="15" type="ORF">GSLYS_00013138001</name>
</gene>
<evidence type="ECO:0000256" key="6">
    <source>
        <dbReference type="ARBA" id="ARBA00022674"/>
    </source>
</evidence>
<dbReference type="Gene3D" id="3.30.70.960">
    <property type="entry name" value="SEA domain"/>
    <property type="match status" value="1"/>
</dbReference>
<dbReference type="EMBL" id="CAXITT010000336">
    <property type="protein sequence ID" value="CAL1539319.1"/>
    <property type="molecule type" value="Genomic_DNA"/>
</dbReference>
<evidence type="ECO:0000256" key="2">
    <source>
        <dbReference type="ARBA" id="ARBA00004504"/>
    </source>
</evidence>
<evidence type="ECO:0000256" key="12">
    <source>
        <dbReference type="SAM" id="Phobius"/>
    </source>
</evidence>
<keyword evidence="5" id="KW-0272">Extracellular matrix</keyword>
<feature type="domain" description="SEA" evidence="14">
    <location>
        <begin position="124"/>
        <end position="237"/>
    </location>
</feature>
<dbReference type="SUPFAM" id="SSF82671">
    <property type="entry name" value="SEA domain"/>
    <property type="match status" value="1"/>
</dbReference>
<feature type="region of interest" description="Disordered" evidence="11">
    <location>
        <begin position="598"/>
        <end position="632"/>
    </location>
</feature>
<dbReference type="PANTHER" id="PTHR12199">
    <property type="entry name" value="INTERPHOTORECEPTOR MATRIX PROTEOGLYCAN"/>
    <property type="match status" value="1"/>
</dbReference>
<dbReference type="Pfam" id="PF01390">
    <property type="entry name" value="SEA"/>
    <property type="match status" value="1"/>
</dbReference>
<evidence type="ECO:0000256" key="3">
    <source>
        <dbReference type="ARBA" id="ARBA00004593"/>
    </source>
</evidence>
<keyword evidence="12" id="KW-1133">Transmembrane helix</keyword>
<organism evidence="15 16">
    <name type="scientific">Lymnaea stagnalis</name>
    <name type="common">Great pond snail</name>
    <name type="synonym">Helix stagnalis</name>
    <dbReference type="NCBI Taxonomy" id="6523"/>
    <lineage>
        <taxon>Eukaryota</taxon>
        <taxon>Metazoa</taxon>
        <taxon>Spiralia</taxon>
        <taxon>Lophotrochozoa</taxon>
        <taxon>Mollusca</taxon>
        <taxon>Gastropoda</taxon>
        <taxon>Heterobranchia</taxon>
        <taxon>Euthyneura</taxon>
        <taxon>Panpulmonata</taxon>
        <taxon>Hygrophila</taxon>
        <taxon>Lymnaeoidea</taxon>
        <taxon>Lymnaeidae</taxon>
        <taxon>Lymnaea</taxon>
    </lineage>
</organism>
<evidence type="ECO:0000256" key="5">
    <source>
        <dbReference type="ARBA" id="ARBA00022530"/>
    </source>
</evidence>
<evidence type="ECO:0000313" key="15">
    <source>
        <dbReference type="EMBL" id="CAL1539319.1"/>
    </source>
</evidence>
<dbReference type="AlphaFoldDB" id="A0AAV2HYP8"/>
<evidence type="ECO:0000256" key="7">
    <source>
        <dbReference type="ARBA" id="ARBA00022729"/>
    </source>
</evidence>
<comment type="subcellular location">
    <subcellularLocation>
        <location evidence="2">Cell projection</location>
        <location evidence="2">Cilium</location>
        <location evidence="2">Photoreceptor outer segment</location>
    </subcellularLocation>
    <subcellularLocation>
        <location evidence="1">Photoreceptor inner segment</location>
    </subcellularLocation>
    <subcellularLocation>
        <location evidence="3">Secreted</location>
        <location evidence="3">Extracellular space</location>
        <location evidence="3">Extracellular matrix</location>
        <location evidence="3">Interphotoreceptor matrix</location>
    </subcellularLocation>
</comment>
<name>A0AAV2HYP8_LYMST</name>
<evidence type="ECO:0000256" key="10">
    <source>
        <dbReference type="ARBA" id="ARBA00023273"/>
    </source>
</evidence>
<dbReference type="PANTHER" id="PTHR12199:SF5">
    <property type="entry name" value="MUCIN-2-LIKE ISOFORM X1"/>
    <property type="match status" value="1"/>
</dbReference>
<comment type="caution">
    <text evidence="15">The sequence shown here is derived from an EMBL/GenBank/DDBJ whole genome shotgun (WGS) entry which is preliminary data.</text>
</comment>
<dbReference type="InterPro" id="IPR039861">
    <property type="entry name" value="IMPG"/>
</dbReference>
<accession>A0AAV2HYP8</accession>
<keyword evidence="6" id="KW-0358">Heparin-binding</keyword>
<feature type="transmembrane region" description="Helical" evidence="12">
    <location>
        <begin position="321"/>
        <end position="344"/>
    </location>
</feature>
<dbReference type="InterPro" id="IPR036364">
    <property type="entry name" value="SEA_dom_sf"/>
</dbReference>
<evidence type="ECO:0000256" key="11">
    <source>
        <dbReference type="SAM" id="MobiDB-lite"/>
    </source>
</evidence>
<keyword evidence="7 13" id="KW-0732">Signal</keyword>
<feature type="compositionally biased region" description="Polar residues" evidence="11">
    <location>
        <begin position="65"/>
        <end position="80"/>
    </location>
</feature>
<sequence length="632" mass="70095">MTSPGKVAFGLTVVLVVQCLQAQNSSSTVGTTADLSGTTDGTTALNGSTNGGTDLSGTTHGGTTQGPETNTTPAAQTEMSDTTKSESQNNSTTTTTIPSISINQKTSREPLTTAITPKLINLNKNITLQFYIKFLDANFSEELGDKSSQGYNASSIKYHDMLYQVYHDVEPRFQDITIKGFRKGSLIVDYTATFKYDPQQKYDYLHTKLGSIFDGLKSLPGVDNDTLDEVFENNTSASLGDRICDIMECPSGYSCQYNDNAILQCVHKCHVSPPKCLNDGNCVLDINFEPVCRCPTTGGFTYGGEKCEHKAEMLDMSKDNIIAIAAGAGGGVILIFLIIIMVLCCTRSSKAEKKDDKVKDDASEQSFKSMKDSEDGLHQAYNGKVNPAMSEPSFRFVKMRSDSKVSQQLRQEPYVVSSASLQPNSRNPRDIVDSYADYRYQGSRGPVEKMEMRRQSRVRVADDIEINPDYGRFSSSARPRDSVDIGSPYRKNSMFNYLAQRRRSSAPTDWRGSKVTQNPLFTVPANRRKSSVYMEIDDNDTKSVMYQPATNVDHPTRPGQATNTIDHPLRQGQQVKVYDYYNRKESVASAVYPRPRAASNADLYDFDEDNSPMRPVYGVRRIQQGPNSPRRF</sequence>
<feature type="compositionally biased region" description="Low complexity" evidence="11">
    <location>
        <begin position="85"/>
        <end position="103"/>
    </location>
</feature>